<dbReference type="EMBL" id="ADMC01000028">
    <property type="protein sequence ID" value="EHP45764.1"/>
    <property type="molecule type" value="Genomic_DNA"/>
</dbReference>
<dbReference type="Pfam" id="PF00535">
    <property type="entry name" value="Glycos_transf_2"/>
    <property type="match status" value="1"/>
</dbReference>
<evidence type="ECO:0000259" key="1">
    <source>
        <dbReference type="Pfam" id="PF00535"/>
    </source>
</evidence>
<dbReference type="Gene3D" id="3.90.550.10">
    <property type="entry name" value="Spore Coat Polysaccharide Biosynthesis Protein SpsA, Chain A"/>
    <property type="match status" value="1"/>
</dbReference>
<dbReference type="CDD" id="cd00761">
    <property type="entry name" value="Glyco_tranf_GTA_type"/>
    <property type="match status" value="1"/>
</dbReference>
<dbReference type="HOGENOM" id="CLU_025996_19_2_10"/>
<dbReference type="Proteomes" id="UP000004892">
    <property type="component" value="Unassembled WGS sequence"/>
</dbReference>
<dbReference type="PANTHER" id="PTHR43685:SF2">
    <property type="entry name" value="GLYCOSYLTRANSFERASE 2-LIKE DOMAIN-CONTAINING PROTEIN"/>
    <property type="match status" value="1"/>
</dbReference>
<protein>
    <recommendedName>
        <fullName evidence="1">Glycosyltransferase 2-like domain-containing protein</fullName>
    </recommendedName>
</protein>
<reference evidence="2 3" key="1">
    <citation type="submission" date="2012-01" db="EMBL/GenBank/DDBJ databases">
        <title>The Genome Sequence of Odoribacter laneus YIT 12061.</title>
        <authorList>
            <consortium name="The Broad Institute Genome Sequencing Platform"/>
            <person name="Earl A."/>
            <person name="Ward D."/>
            <person name="Feldgarden M."/>
            <person name="Gevers D."/>
            <person name="Morotomi M."/>
            <person name="Young S.K."/>
            <person name="Zeng Q."/>
            <person name="Gargeya S."/>
            <person name="Fitzgerald M."/>
            <person name="Haas B."/>
            <person name="Abouelleil A."/>
            <person name="Alvarado L."/>
            <person name="Arachchi H.M."/>
            <person name="Berlin A."/>
            <person name="Chapman S.B."/>
            <person name="Gearin G."/>
            <person name="Goldberg J."/>
            <person name="Griggs A."/>
            <person name="Gujja S."/>
            <person name="Hansen M."/>
            <person name="Heiman D."/>
            <person name="Howarth C."/>
            <person name="Larimer J."/>
            <person name="Lui A."/>
            <person name="MacDonald P.J.P."/>
            <person name="McCowen C."/>
            <person name="Montmayeur A."/>
            <person name="Murphy C."/>
            <person name="Neiman D."/>
            <person name="Pearson M."/>
            <person name="Priest M."/>
            <person name="Roberts A."/>
            <person name="Saif S."/>
            <person name="Shea T."/>
            <person name="Sisk P."/>
            <person name="Stolte C."/>
            <person name="Sykes S."/>
            <person name="Wortman J."/>
            <person name="Nusbaum C."/>
            <person name="Birren B."/>
        </authorList>
    </citation>
    <scope>NUCLEOTIDE SEQUENCE [LARGE SCALE GENOMIC DNA]</scope>
    <source>
        <strain evidence="2 3">YIT 12061</strain>
    </source>
</reference>
<dbReference type="InterPro" id="IPR001173">
    <property type="entry name" value="Glyco_trans_2-like"/>
</dbReference>
<dbReference type="InterPro" id="IPR029044">
    <property type="entry name" value="Nucleotide-diphossugar_trans"/>
</dbReference>
<evidence type="ECO:0000313" key="3">
    <source>
        <dbReference type="Proteomes" id="UP000004892"/>
    </source>
</evidence>
<evidence type="ECO:0000313" key="2">
    <source>
        <dbReference type="EMBL" id="EHP45764.1"/>
    </source>
</evidence>
<dbReference type="AlphaFoldDB" id="H1DKF0"/>
<dbReference type="InterPro" id="IPR050834">
    <property type="entry name" value="Glycosyltransf_2"/>
</dbReference>
<gene>
    <name evidence="2" type="ORF">HMPREF9449_02736</name>
</gene>
<organism evidence="2 3">
    <name type="scientific">Odoribacter laneus YIT 12061</name>
    <dbReference type="NCBI Taxonomy" id="742817"/>
    <lineage>
        <taxon>Bacteria</taxon>
        <taxon>Pseudomonadati</taxon>
        <taxon>Bacteroidota</taxon>
        <taxon>Bacteroidia</taxon>
        <taxon>Bacteroidales</taxon>
        <taxon>Odoribacteraceae</taxon>
        <taxon>Odoribacter</taxon>
    </lineage>
</organism>
<dbReference type="SUPFAM" id="SSF53448">
    <property type="entry name" value="Nucleotide-diphospho-sugar transferases"/>
    <property type="match status" value="1"/>
</dbReference>
<dbReference type="eggNOG" id="COG1216">
    <property type="taxonomic scope" value="Bacteria"/>
</dbReference>
<sequence length="304" mass="35834">MDISISVIICTYNRGQLLNRTFEALVRQTLPTHEFEVILINNNSTDQTAEICLHFQQTHPEFPFRYFKEKQQGLSYARNRGIEESHSDLLVFLDDDAFAEPEYLQNIQIFFKTHPDAAAAGGRIYPEFETQRPPWMSHFMLSLASTLNLGEHVRLFKKKYPIGANMILRRSTIEKYGDFDVALGRRGNKLEGAEEKDLFYRIRRNGEKIYYIPQAIVYHFVSDKRLEFDYFKRQAIGIGYSEKVRAKRHSSREYLKSITLEIGKWGATFLLCLGYMFRLRFRAGWRLVIFRWYVSRGLFFTSKL</sequence>
<name>H1DKF0_9BACT</name>
<accession>H1DKF0</accession>
<dbReference type="PANTHER" id="PTHR43685">
    <property type="entry name" value="GLYCOSYLTRANSFERASE"/>
    <property type="match status" value="1"/>
</dbReference>
<proteinExistence type="predicted"/>
<dbReference type="PATRIC" id="fig|742817.3.peg.2929"/>
<dbReference type="STRING" id="742817.HMPREF9449_02736"/>
<keyword evidence="3" id="KW-1185">Reference proteome</keyword>
<dbReference type="RefSeq" id="WP_009137880.1">
    <property type="nucleotide sequence ID" value="NZ_JH594597.1"/>
</dbReference>
<feature type="domain" description="Glycosyltransferase 2-like" evidence="1">
    <location>
        <begin position="6"/>
        <end position="176"/>
    </location>
</feature>
<dbReference type="GeneID" id="98070265"/>
<comment type="caution">
    <text evidence="2">The sequence shown here is derived from an EMBL/GenBank/DDBJ whole genome shotgun (WGS) entry which is preliminary data.</text>
</comment>